<reference evidence="2 3" key="1">
    <citation type="submission" date="2019-08" db="EMBL/GenBank/DDBJ databases">
        <title>Whole genome sequence analysis of bacterial isolates in patients.</title>
        <authorList>
            <person name="Jeong K.C."/>
        </authorList>
    </citation>
    <scope>NUCLEOTIDE SEQUENCE [LARGE SCALE GENOMIC DNA]</scope>
    <source>
        <strain evidence="2 3">KCJ3K342</strain>
    </source>
</reference>
<dbReference type="EMBL" id="VTDZ01000243">
    <property type="protein sequence ID" value="TYS02499.1"/>
    <property type="molecule type" value="Genomic_DNA"/>
</dbReference>
<gene>
    <name evidence="2" type="ORF">FZC81_26595</name>
</gene>
<dbReference type="AlphaFoldDB" id="A0AAE9BFD1"/>
<feature type="domain" description="DUF4935" evidence="1">
    <location>
        <begin position="22"/>
        <end position="191"/>
    </location>
</feature>
<evidence type="ECO:0000259" key="1">
    <source>
        <dbReference type="Pfam" id="PF16289"/>
    </source>
</evidence>
<evidence type="ECO:0000313" key="3">
    <source>
        <dbReference type="Proteomes" id="UP000322612"/>
    </source>
</evidence>
<dbReference type="Proteomes" id="UP000322612">
    <property type="component" value="Unassembled WGS sequence"/>
</dbReference>
<evidence type="ECO:0000313" key="2">
    <source>
        <dbReference type="EMBL" id="TYS02499.1"/>
    </source>
</evidence>
<dbReference type="RefSeq" id="WP_080470281.1">
    <property type="nucleotide sequence ID" value="NZ_JANWNC010000104.1"/>
</dbReference>
<organism evidence="2 3">
    <name type="scientific">Enterobacter hormaechei</name>
    <dbReference type="NCBI Taxonomy" id="158836"/>
    <lineage>
        <taxon>Bacteria</taxon>
        <taxon>Pseudomonadati</taxon>
        <taxon>Pseudomonadota</taxon>
        <taxon>Gammaproteobacteria</taxon>
        <taxon>Enterobacterales</taxon>
        <taxon>Enterobacteriaceae</taxon>
        <taxon>Enterobacter</taxon>
        <taxon>Enterobacter cloacae complex</taxon>
    </lineage>
</organism>
<sequence length="385" mass="43217">MKNLKYFGLGEGDMSGKEYTAITLDTSIFDGNGLKLEQGVLGKMRQFKTIPICFVLTDVTVSELTRHLEEKMKASKFSLEKALEDSKNHLLIPESDISTFKETFSNSNDFKNAASQRVKSYIEMTGAIVLDTDQYVTIAEIRDAYFDSKTPFAESGNKKNEFPDAISLMALRNWADQTNQSVCAVSRDKDWESFCEEVDNIDCIKDLSEALDYFNSEAVSRLVVEKLSEAIDSDESEALYFKEQIESMLEGAVERLSLTQDADSSLAYEADGVDIKFVQLHSIETDFKIIEPGDGYLTVETTLNVELEIEGVFSLYHYDSLDKDYISAGSVTATVNDSYDLRVLMTLAGDFSDISEIEINSLEIVGNLGTVHFGYLEPYYEPDYD</sequence>
<dbReference type="Pfam" id="PF16289">
    <property type="entry name" value="PIN_12"/>
    <property type="match status" value="1"/>
</dbReference>
<name>A0AAE9BFD1_9ENTR</name>
<proteinExistence type="predicted"/>
<accession>A0AAE9BFD1</accession>
<protein>
    <recommendedName>
        <fullName evidence="1">DUF4935 domain-containing protein</fullName>
    </recommendedName>
</protein>
<dbReference type="InterPro" id="IPR032557">
    <property type="entry name" value="DUF4935"/>
</dbReference>
<comment type="caution">
    <text evidence="2">The sequence shown here is derived from an EMBL/GenBank/DDBJ whole genome shotgun (WGS) entry which is preliminary data.</text>
</comment>